<dbReference type="Pfam" id="PF01075">
    <property type="entry name" value="Glyco_transf_9"/>
    <property type="match status" value="1"/>
</dbReference>
<name>A0A444WDI5_9FLAO</name>
<evidence type="ECO:0000256" key="1">
    <source>
        <dbReference type="ARBA" id="ARBA00022676"/>
    </source>
</evidence>
<dbReference type="Proteomes" id="UP000289775">
    <property type="component" value="Unassembled WGS sequence"/>
</dbReference>
<keyword evidence="2 3" id="KW-0808">Transferase</keyword>
<dbReference type="GO" id="GO:0005829">
    <property type="term" value="C:cytosol"/>
    <property type="evidence" value="ECO:0007669"/>
    <property type="project" value="TreeGrafter"/>
</dbReference>
<dbReference type="AlphaFoldDB" id="A0A444WDI5"/>
<dbReference type="RefSeq" id="WP_129750557.1">
    <property type="nucleotide sequence ID" value="NZ_JUIW01000004.1"/>
</dbReference>
<dbReference type="EMBL" id="JUIW01000004">
    <property type="protein sequence ID" value="RYJ43903.1"/>
    <property type="molecule type" value="Genomic_DNA"/>
</dbReference>
<dbReference type="GO" id="GO:0009244">
    <property type="term" value="P:lipopolysaccharide core region biosynthetic process"/>
    <property type="evidence" value="ECO:0007669"/>
    <property type="project" value="TreeGrafter"/>
</dbReference>
<evidence type="ECO:0000313" key="3">
    <source>
        <dbReference type="EMBL" id="RYJ43903.1"/>
    </source>
</evidence>
<dbReference type="InterPro" id="IPR051199">
    <property type="entry name" value="LPS_LOS_Heptosyltrfase"/>
</dbReference>
<dbReference type="InterPro" id="IPR002201">
    <property type="entry name" value="Glyco_trans_9"/>
</dbReference>
<sequence>MAGIKHILVIRLSAMGDVAMTVPVLRALALQHPEVKLTVLSRGFFKPFFEGIPNISFYEADVNGKHKGFGGLFKLYRELKKLDIDAVADLHNVLRSKIVTRLFALSGKKTATTDKARKEKKALTRAENKIFKPLTPIVQRHAETFRQLGFTIDMSVPVFPEKQSLTQDVLAVTGAKTEKWIGIAPFAQHEGKVYPEDLMQEVINLLAQNKANKIFLFGGGTKEIEVLNRFANTISNVVVVAGKLKLTQELQLISNLDVMLSMDSGNAHMAAMLGVNTVTLWGATHPYAGFAPFNQPEENLLVSDREKYPLLPTSIYGNKKVEGYEDVMRTIAPEGVVKRINEILNK</sequence>
<comment type="caution">
    <text evidence="3">The sequence shown here is derived from an EMBL/GenBank/DDBJ whole genome shotgun (WGS) entry which is preliminary data.</text>
</comment>
<gene>
    <name evidence="3" type="ORF">NU09_1411</name>
</gene>
<proteinExistence type="predicted"/>
<dbReference type="PANTHER" id="PTHR30160:SF22">
    <property type="entry name" value="LIPOPOLYSACCHARIDE CORE BIOSYNTHESIS PROTEIN"/>
    <property type="match status" value="1"/>
</dbReference>
<dbReference type="CDD" id="cd03789">
    <property type="entry name" value="GT9_LPS_heptosyltransferase"/>
    <property type="match status" value="1"/>
</dbReference>
<organism evidence="3 4">
    <name type="scientific">Flavobacterium beibuense</name>
    <dbReference type="NCBI Taxonomy" id="657326"/>
    <lineage>
        <taxon>Bacteria</taxon>
        <taxon>Pseudomonadati</taxon>
        <taxon>Bacteroidota</taxon>
        <taxon>Flavobacteriia</taxon>
        <taxon>Flavobacteriales</taxon>
        <taxon>Flavobacteriaceae</taxon>
        <taxon>Flavobacterium</taxon>
    </lineage>
</organism>
<dbReference type="GO" id="GO:0008713">
    <property type="term" value="F:ADP-heptose-lipopolysaccharide heptosyltransferase activity"/>
    <property type="evidence" value="ECO:0007669"/>
    <property type="project" value="TreeGrafter"/>
</dbReference>
<dbReference type="OrthoDB" id="9768048at2"/>
<reference evidence="3 4" key="1">
    <citation type="submission" date="2014-12" db="EMBL/GenBank/DDBJ databases">
        <title>Genome sequence of Flavobacterium beibuense RSKm HC5.</title>
        <authorList>
            <person name="Kim J.F."/>
            <person name="Song J.Y."/>
            <person name="Kwak M.-J."/>
            <person name="Lee S.-W."/>
        </authorList>
    </citation>
    <scope>NUCLEOTIDE SEQUENCE [LARGE SCALE GENOMIC DNA]</scope>
    <source>
        <strain evidence="3 4">RSKm HC5</strain>
    </source>
</reference>
<dbReference type="PANTHER" id="PTHR30160">
    <property type="entry name" value="TETRAACYLDISACCHARIDE 4'-KINASE-RELATED"/>
    <property type="match status" value="1"/>
</dbReference>
<keyword evidence="4" id="KW-1185">Reference proteome</keyword>
<keyword evidence="1" id="KW-0328">Glycosyltransferase</keyword>
<accession>A0A444WDI5</accession>
<dbReference type="Gene3D" id="3.40.50.2000">
    <property type="entry name" value="Glycogen Phosphorylase B"/>
    <property type="match status" value="2"/>
</dbReference>
<evidence type="ECO:0000256" key="2">
    <source>
        <dbReference type="ARBA" id="ARBA00022679"/>
    </source>
</evidence>
<evidence type="ECO:0000313" key="4">
    <source>
        <dbReference type="Proteomes" id="UP000289775"/>
    </source>
</evidence>
<dbReference type="SUPFAM" id="SSF53756">
    <property type="entry name" value="UDP-Glycosyltransferase/glycogen phosphorylase"/>
    <property type="match status" value="1"/>
</dbReference>
<protein>
    <submittedName>
        <fullName evidence="3">ADP-heptose:LPS heptosyltransferase</fullName>
    </submittedName>
</protein>